<name>A0A084U3L8_MALIO</name>
<comment type="caution">
    <text evidence="1">The sequence shown here is derived from an EMBL/GenBank/DDBJ whole genome shotgun (WGS) entry which is preliminary data.</text>
</comment>
<accession>A0A084U3L8</accession>
<evidence type="ECO:0000313" key="1">
    <source>
        <dbReference type="EMBL" id="KFB07554.1"/>
    </source>
</evidence>
<dbReference type="EMBL" id="AWQU01000079">
    <property type="protein sequence ID" value="KFB07554.1"/>
    <property type="molecule type" value="Genomic_DNA"/>
</dbReference>
<proteinExistence type="predicted"/>
<dbReference type="RefSeq" id="WP_004024873.1">
    <property type="nucleotide sequence ID" value="NZ_AWQU01000079.1"/>
</dbReference>
<keyword evidence="2" id="KW-1185">Reference proteome</keyword>
<dbReference type="AlphaFoldDB" id="A0A084U3L8"/>
<evidence type="ECO:0000313" key="2">
    <source>
        <dbReference type="Proteomes" id="UP000028523"/>
    </source>
</evidence>
<reference evidence="1 2" key="1">
    <citation type="journal article" date="2014" name="PLoS ONE">
        <title>Reduction of Hydrogen Peroxide Accumulation and Toxicity by a Catalase from Mycoplasma iowae.</title>
        <authorList>
            <person name="Pritchard R.E."/>
            <person name="Prassinos A.J."/>
            <person name="Osborne J.D."/>
            <person name="Raviv Z."/>
            <person name="Balish M.F."/>
        </authorList>
    </citation>
    <scope>NUCLEOTIDE SEQUENCE [LARGE SCALE GENOMIC DNA]</scope>
    <source>
        <strain evidence="1 2">DK-CPA</strain>
    </source>
</reference>
<dbReference type="GeneID" id="96867030"/>
<gene>
    <name evidence="1" type="ORF">P271_396</name>
</gene>
<protein>
    <submittedName>
        <fullName evidence="1">Uncharacterized protein</fullName>
    </submittedName>
</protein>
<dbReference type="Proteomes" id="UP000028523">
    <property type="component" value="Unassembled WGS sequence"/>
</dbReference>
<organism evidence="1 2">
    <name type="scientific">Malacoplasma iowae DK-CPA</name>
    <dbReference type="NCBI Taxonomy" id="1394179"/>
    <lineage>
        <taxon>Bacteria</taxon>
        <taxon>Bacillati</taxon>
        <taxon>Mycoplasmatota</taxon>
        <taxon>Mycoplasmoidales</taxon>
        <taxon>Mycoplasmoidaceae</taxon>
        <taxon>Malacoplasma</taxon>
    </lineage>
</organism>
<sequence>MKFNTINSSSLEYIYVDEEVRNSSEFYEMRIKFKIKNKLYRYLIKKELWNNSLRKYVIDNKGLNIGKLMWGYILSGEIIQFKTYTEIMLDND</sequence>